<evidence type="ECO:0000313" key="1">
    <source>
        <dbReference type="EMBL" id="MPM62732.1"/>
    </source>
</evidence>
<reference evidence="1" key="1">
    <citation type="submission" date="2019-08" db="EMBL/GenBank/DDBJ databases">
        <authorList>
            <person name="Kucharzyk K."/>
            <person name="Murdoch R.W."/>
            <person name="Higgins S."/>
            <person name="Loffler F."/>
        </authorList>
    </citation>
    <scope>NUCLEOTIDE SEQUENCE</scope>
</reference>
<name>A0A645BBN7_9ZZZZ</name>
<accession>A0A645BBN7</accession>
<dbReference type="AlphaFoldDB" id="A0A645BBN7"/>
<comment type="caution">
    <text evidence="1">The sequence shown here is derived from an EMBL/GenBank/DDBJ whole genome shotgun (WGS) entry which is preliminary data.</text>
</comment>
<gene>
    <name evidence="1" type="ORF">SDC9_109609</name>
</gene>
<sequence>MMNIDRAAFENHRIAEFCIVAHIVEGINIVAGQSPRFSFTQQIRHPGQLNLSVFGQLLGIVEGTVNGFEHMIADRFCIINLTEIVAGILPVPFPFDGLMAFGDRHRPRNLRKN</sequence>
<protein>
    <submittedName>
        <fullName evidence="1">Uncharacterized protein</fullName>
    </submittedName>
</protein>
<proteinExistence type="predicted"/>
<dbReference type="EMBL" id="VSSQ01019018">
    <property type="protein sequence ID" value="MPM62732.1"/>
    <property type="molecule type" value="Genomic_DNA"/>
</dbReference>
<organism evidence="1">
    <name type="scientific">bioreactor metagenome</name>
    <dbReference type="NCBI Taxonomy" id="1076179"/>
    <lineage>
        <taxon>unclassified sequences</taxon>
        <taxon>metagenomes</taxon>
        <taxon>ecological metagenomes</taxon>
    </lineage>
</organism>